<evidence type="ECO:0000313" key="6">
    <source>
        <dbReference type="Proteomes" id="UP000593758"/>
    </source>
</evidence>
<feature type="domain" description="Sulfatase N-terminal" evidence="4">
    <location>
        <begin position="22"/>
        <end position="324"/>
    </location>
</feature>
<feature type="region of interest" description="Disordered" evidence="3">
    <location>
        <begin position="341"/>
        <end position="362"/>
    </location>
</feature>
<dbReference type="KEGG" id="halt:IM660_01985"/>
<dbReference type="EMBL" id="CP063169">
    <property type="protein sequence ID" value="QOR71106.1"/>
    <property type="molecule type" value="Genomic_DNA"/>
</dbReference>
<comment type="similarity">
    <text evidence="1">Belongs to the sulfatase family.</text>
</comment>
<dbReference type="Pfam" id="PF00884">
    <property type="entry name" value="Sulfatase"/>
    <property type="match status" value="1"/>
</dbReference>
<dbReference type="SUPFAM" id="SSF53649">
    <property type="entry name" value="Alkaline phosphatase-like"/>
    <property type="match status" value="1"/>
</dbReference>
<accession>A0A7M1SU53</accession>
<evidence type="ECO:0000256" key="2">
    <source>
        <dbReference type="ARBA" id="ARBA00022801"/>
    </source>
</evidence>
<name>A0A7M1SU53_9MICO</name>
<sequence>MSADHPDLDPTRRPEPAPVTTPNVLLLHCHDLGRYLGSYGIDTVQTPHLDALAADGVRFDQAFCTAPQCSPSRASLFTGRYPHAAGVNGLTHAQFAWDLNDDERHLALELQEAGYATSLLGVQHESRGNGSTEAMAARLGFDRLVLDREIGHPCKAEDVATHARDEITRFAAGDRPFYLQVGFVEPHRLPGFSRSEPGYMGFISDYMEPDDERGVTIPPYIADEGESTRDELAELQGAIRYLDAQVGCVFAALEETGQAENTLVIFTTDHGVALPRAKCALYDPGLEVAWVMRCPALGWTGGMRVDEMVSNIDLFPTVLEVAGVRPRNEIHGRSLRPLLDRTDAASGADAAGPGGRGTLAVERHPGRSHIFGEMTYHDYYDPRRCVRSRSHKLIANFTAAPEFMDSSQSWRPRTMPTTPVRAYHPPIELYDLRTDPHETQNVADEAGYAEIRAELLRELYTWMRETGDPLLGGAVTSPLHELSVSLLAAAGEPVASSG</sequence>
<keyword evidence="6" id="KW-1185">Reference proteome</keyword>
<dbReference type="GO" id="GO:0004065">
    <property type="term" value="F:arylsulfatase activity"/>
    <property type="evidence" value="ECO:0007669"/>
    <property type="project" value="TreeGrafter"/>
</dbReference>
<dbReference type="RefSeq" id="WP_193497774.1">
    <property type="nucleotide sequence ID" value="NZ_CP063169.1"/>
</dbReference>
<keyword evidence="2" id="KW-0378">Hydrolase</keyword>
<dbReference type="CDD" id="cd16027">
    <property type="entry name" value="SGSH"/>
    <property type="match status" value="1"/>
</dbReference>
<organism evidence="5 6">
    <name type="scientific">Ruania alkalisoli</name>
    <dbReference type="NCBI Taxonomy" id="2779775"/>
    <lineage>
        <taxon>Bacteria</taxon>
        <taxon>Bacillati</taxon>
        <taxon>Actinomycetota</taxon>
        <taxon>Actinomycetes</taxon>
        <taxon>Micrococcales</taxon>
        <taxon>Ruaniaceae</taxon>
        <taxon>Ruania</taxon>
    </lineage>
</organism>
<gene>
    <name evidence="5" type="ORF">IM660_01985</name>
</gene>
<dbReference type="InterPro" id="IPR050738">
    <property type="entry name" value="Sulfatase"/>
</dbReference>
<dbReference type="PANTHER" id="PTHR42693">
    <property type="entry name" value="ARYLSULFATASE FAMILY MEMBER"/>
    <property type="match status" value="1"/>
</dbReference>
<dbReference type="InterPro" id="IPR000917">
    <property type="entry name" value="Sulfatase_N"/>
</dbReference>
<evidence type="ECO:0000259" key="4">
    <source>
        <dbReference type="Pfam" id="PF00884"/>
    </source>
</evidence>
<evidence type="ECO:0000313" key="5">
    <source>
        <dbReference type="EMBL" id="QOR71106.1"/>
    </source>
</evidence>
<proteinExistence type="inferred from homology"/>
<dbReference type="InterPro" id="IPR017850">
    <property type="entry name" value="Alkaline_phosphatase_core_sf"/>
</dbReference>
<protein>
    <submittedName>
        <fullName evidence="5">Sulfatase</fullName>
    </submittedName>
</protein>
<reference evidence="5 6" key="1">
    <citation type="submission" date="2020-10" db="EMBL/GenBank/DDBJ databases">
        <title>Haloactinobacterium sp. RN3S43, a bacterium isolated from saline soil.</title>
        <authorList>
            <person name="Sun J.-Q."/>
        </authorList>
    </citation>
    <scope>NUCLEOTIDE SEQUENCE [LARGE SCALE GENOMIC DNA]</scope>
    <source>
        <strain evidence="5 6">RN3S43</strain>
    </source>
</reference>
<dbReference type="Proteomes" id="UP000593758">
    <property type="component" value="Chromosome"/>
</dbReference>
<dbReference type="Gene3D" id="3.40.720.10">
    <property type="entry name" value="Alkaline Phosphatase, subunit A"/>
    <property type="match status" value="1"/>
</dbReference>
<evidence type="ECO:0000256" key="3">
    <source>
        <dbReference type="SAM" id="MobiDB-lite"/>
    </source>
</evidence>
<dbReference type="AlphaFoldDB" id="A0A7M1SU53"/>
<evidence type="ECO:0000256" key="1">
    <source>
        <dbReference type="ARBA" id="ARBA00008779"/>
    </source>
</evidence>
<dbReference type="PANTHER" id="PTHR42693:SF53">
    <property type="entry name" value="ENDO-4-O-SULFATASE"/>
    <property type="match status" value="1"/>
</dbReference>